<comment type="pathway">
    <text evidence="1 7">Cofactor biosynthesis; adenosylcobalamin biosynthesis.</text>
</comment>
<dbReference type="PANTHER" id="PTHR21343">
    <property type="entry name" value="DETHIOBIOTIN SYNTHETASE"/>
    <property type="match status" value="1"/>
</dbReference>
<dbReference type="AlphaFoldDB" id="A0A545TCQ5"/>
<keyword evidence="5 7" id="KW-0315">Glutamine amidotransferase</keyword>
<dbReference type="Pfam" id="PF07685">
    <property type="entry name" value="GATase_3"/>
    <property type="match status" value="1"/>
</dbReference>
<dbReference type="HAMAP" id="MF_00028">
    <property type="entry name" value="CobQ"/>
    <property type="match status" value="1"/>
</dbReference>
<dbReference type="SUPFAM" id="SSF52540">
    <property type="entry name" value="P-loop containing nucleoside triphosphate hydrolases"/>
    <property type="match status" value="1"/>
</dbReference>
<feature type="active site" evidence="7">
    <location>
        <position position="433"/>
    </location>
</feature>
<evidence type="ECO:0000256" key="1">
    <source>
        <dbReference type="ARBA" id="ARBA00004953"/>
    </source>
</evidence>
<dbReference type="OrthoDB" id="9808302at2"/>
<evidence type="ECO:0000256" key="3">
    <source>
        <dbReference type="ARBA" id="ARBA00019833"/>
    </source>
</evidence>
<evidence type="ECO:0000256" key="6">
    <source>
        <dbReference type="ARBA" id="ARBA00025166"/>
    </source>
</evidence>
<dbReference type="EMBL" id="VIKR01000002">
    <property type="protein sequence ID" value="TQV74995.1"/>
    <property type="molecule type" value="Genomic_DNA"/>
</dbReference>
<dbReference type="Proteomes" id="UP000317839">
    <property type="component" value="Unassembled WGS sequence"/>
</dbReference>
<dbReference type="NCBIfam" id="TIGR00313">
    <property type="entry name" value="cobQ"/>
    <property type="match status" value="1"/>
</dbReference>
<dbReference type="Pfam" id="PF01656">
    <property type="entry name" value="CbiA"/>
    <property type="match status" value="1"/>
</dbReference>
<evidence type="ECO:0000313" key="11">
    <source>
        <dbReference type="Proteomes" id="UP000317839"/>
    </source>
</evidence>
<accession>A0A545TCQ5</accession>
<evidence type="ECO:0000256" key="7">
    <source>
        <dbReference type="HAMAP-Rule" id="MF_00028"/>
    </source>
</evidence>
<dbReference type="SUPFAM" id="SSF52317">
    <property type="entry name" value="Class I glutamine amidotransferase-like"/>
    <property type="match status" value="1"/>
</dbReference>
<evidence type="ECO:0000313" key="10">
    <source>
        <dbReference type="EMBL" id="TQV74995.1"/>
    </source>
</evidence>
<comment type="similarity">
    <text evidence="2 7">Belongs to the CobB/CobQ family. CobQ subfamily.</text>
</comment>
<dbReference type="CDD" id="cd01750">
    <property type="entry name" value="GATase1_CobQ"/>
    <property type="match status" value="1"/>
</dbReference>
<evidence type="ECO:0000256" key="5">
    <source>
        <dbReference type="ARBA" id="ARBA00022962"/>
    </source>
</evidence>
<dbReference type="Gene3D" id="3.40.50.880">
    <property type="match status" value="1"/>
</dbReference>
<keyword evidence="4 7" id="KW-0169">Cobalamin biosynthesis</keyword>
<evidence type="ECO:0000259" key="8">
    <source>
        <dbReference type="Pfam" id="PF01656"/>
    </source>
</evidence>
<dbReference type="RefSeq" id="WP_142941613.1">
    <property type="nucleotide sequence ID" value="NZ_VIKR01000002.1"/>
</dbReference>
<keyword evidence="11" id="KW-1185">Reference proteome</keyword>
<evidence type="ECO:0000259" key="9">
    <source>
        <dbReference type="Pfam" id="PF07685"/>
    </source>
</evidence>
<dbReference type="PROSITE" id="PS51274">
    <property type="entry name" value="GATASE_COBBQ"/>
    <property type="match status" value="1"/>
</dbReference>
<dbReference type="NCBIfam" id="NF001989">
    <property type="entry name" value="PRK00784.1"/>
    <property type="match status" value="1"/>
</dbReference>
<dbReference type="UniPathway" id="UPA00148"/>
<dbReference type="InterPro" id="IPR033949">
    <property type="entry name" value="CobQ_GATase1"/>
</dbReference>
<sequence>MKGSLMIQGTTSDAGKSLCVAGLCRLFARKGISVAPFKPQNMALNSAVTQDGGEIGRAQALQADACGLDYSTDFNPVLLKPNSDLGSQVIVQGKAVASLPSETFGDIKSIAFEAVLESYHRLKEQFDLVLIEGAGSPAEINLRKNDIANMGFAEAVDCPVVLIGDINKGGVFAHLTGTLNLLSASEQQRVKGFIINQFRGHLNLLQGGLDWLTKNTGKPVFGVVPYIPELKLDEEDAIDSSQSINEAQVVIKIPVLSRISNHTDFDPLRWHPKIDLQFVAPGESLENCDLILLPGTKNVRDDLDFMRAQGWCDQIKKHLRYGGKVLGICGGYQMLGESISDPLGVESQAGVSQGLGLLQVTTELRASKKLTQVSGKSFLCHKNTTISGYEIHCGISTVAGDEKPFAELSSLNQSAVYDGCISTDNQVAGTYLHGLFESGEIVQVLVEWVSGEIISAGDWRQVREQEIDRLADVFEESLDIDALVACIG</sequence>
<organism evidence="10 11">
    <name type="scientific">Aliikangiella marina</name>
    <dbReference type="NCBI Taxonomy" id="1712262"/>
    <lineage>
        <taxon>Bacteria</taxon>
        <taxon>Pseudomonadati</taxon>
        <taxon>Pseudomonadota</taxon>
        <taxon>Gammaproteobacteria</taxon>
        <taxon>Oceanospirillales</taxon>
        <taxon>Pleioneaceae</taxon>
        <taxon>Aliikangiella</taxon>
    </lineage>
</organism>
<gene>
    <name evidence="7" type="primary">cobQ</name>
    <name evidence="10" type="ORF">FLL45_08620</name>
</gene>
<protein>
    <recommendedName>
        <fullName evidence="3 7">Cobyric acid synthase</fullName>
    </recommendedName>
</protein>
<dbReference type="InterPro" id="IPR027417">
    <property type="entry name" value="P-loop_NTPase"/>
</dbReference>
<comment type="function">
    <text evidence="6 7">Catalyzes amidations at positions B, D, E, and G on adenosylcobyrinic A,C-diamide. NH(2) groups are provided by glutamine, and one molecule of ATP is hydrogenolyzed for each amidation.</text>
</comment>
<dbReference type="InterPro" id="IPR002586">
    <property type="entry name" value="CobQ/CobB/MinD/ParA_Nub-bd_dom"/>
</dbReference>
<proteinExistence type="inferred from homology"/>
<reference evidence="10 11" key="1">
    <citation type="submission" date="2019-06" db="EMBL/GenBank/DDBJ databases">
        <title>Draft genome of Aliikangiella marina GYP-15.</title>
        <authorList>
            <person name="Wang G."/>
        </authorList>
    </citation>
    <scope>NUCLEOTIDE SEQUENCE [LARGE SCALE GENOMIC DNA]</scope>
    <source>
        <strain evidence="10 11">GYP-15</strain>
    </source>
</reference>
<evidence type="ECO:0000256" key="4">
    <source>
        <dbReference type="ARBA" id="ARBA00022573"/>
    </source>
</evidence>
<feature type="domain" description="CobB/CobQ-like glutamine amidotransferase" evidence="9">
    <location>
        <begin position="251"/>
        <end position="439"/>
    </location>
</feature>
<feature type="active site" description="Nucleophile" evidence="7">
    <location>
        <position position="329"/>
    </location>
</feature>
<dbReference type="Gene3D" id="3.40.50.300">
    <property type="entry name" value="P-loop containing nucleotide triphosphate hydrolases"/>
    <property type="match status" value="1"/>
</dbReference>
<name>A0A545TCQ5_9GAMM</name>
<dbReference type="InterPro" id="IPR004459">
    <property type="entry name" value="CobQ_synth"/>
</dbReference>
<dbReference type="GO" id="GO:0003824">
    <property type="term" value="F:catalytic activity"/>
    <property type="evidence" value="ECO:0007669"/>
    <property type="project" value="InterPro"/>
</dbReference>
<dbReference type="GO" id="GO:0015420">
    <property type="term" value="F:ABC-type vitamin B12 transporter activity"/>
    <property type="evidence" value="ECO:0007669"/>
    <property type="project" value="UniProtKB-UniRule"/>
</dbReference>
<comment type="caution">
    <text evidence="10">The sequence shown here is derived from an EMBL/GenBank/DDBJ whole genome shotgun (WGS) entry which is preliminary data.</text>
</comment>
<dbReference type="InterPro" id="IPR011698">
    <property type="entry name" value="GATase_3"/>
</dbReference>
<dbReference type="InterPro" id="IPR047045">
    <property type="entry name" value="CobQ_N"/>
</dbReference>
<dbReference type="InterPro" id="IPR029062">
    <property type="entry name" value="Class_I_gatase-like"/>
</dbReference>
<dbReference type="CDD" id="cd05389">
    <property type="entry name" value="CobQ_N"/>
    <property type="match status" value="1"/>
</dbReference>
<feature type="domain" description="CobQ/CobB/MinD/ParA nucleotide binding" evidence="8">
    <location>
        <begin position="5"/>
        <end position="232"/>
    </location>
</feature>
<evidence type="ECO:0000256" key="2">
    <source>
        <dbReference type="ARBA" id="ARBA00006205"/>
    </source>
</evidence>
<dbReference type="GO" id="GO:0009236">
    <property type="term" value="P:cobalamin biosynthetic process"/>
    <property type="evidence" value="ECO:0007669"/>
    <property type="project" value="UniProtKB-UniRule"/>
</dbReference>
<dbReference type="PANTHER" id="PTHR21343:SF1">
    <property type="entry name" value="COBYRIC ACID SYNTHASE"/>
    <property type="match status" value="1"/>
</dbReference>